<evidence type="ECO:0000313" key="2">
    <source>
        <dbReference type="Proteomes" id="UP000593561"/>
    </source>
</evidence>
<accession>A0A7J8SJH9</accession>
<comment type="caution">
    <text evidence="1">The sequence shown here is derived from an EMBL/GenBank/DDBJ whole genome shotgun (WGS) entry which is preliminary data.</text>
</comment>
<evidence type="ECO:0000313" key="1">
    <source>
        <dbReference type="EMBL" id="MBA0626241.1"/>
    </source>
</evidence>
<protein>
    <submittedName>
        <fullName evidence="1">Uncharacterized protein</fullName>
    </submittedName>
</protein>
<reference evidence="1 2" key="1">
    <citation type="journal article" date="2019" name="Genome Biol. Evol.">
        <title>Insights into the evolution of the New World diploid cottons (Gossypium, subgenus Houzingenia) based on genome sequencing.</title>
        <authorList>
            <person name="Grover C.E."/>
            <person name="Arick M.A. 2nd"/>
            <person name="Thrash A."/>
            <person name="Conover J.L."/>
            <person name="Sanders W.S."/>
            <person name="Peterson D.G."/>
            <person name="Frelichowski J.E."/>
            <person name="Scheffler J.A."/>
            <person name="Scheffler B.E."/>
            <person name="Wendel J.F."/>
        </authorList>
    </citation>
    <scope>NUCLEOTIDE SEQUENCE [LARGE SCALE GENOMIC DNA]</scope>
    <source>
        <strain evidence="1">27</strain>
        <tissue evidence="1">Leaf</tissue>
    </source>
</reference>
<keyword evidence="2" id="KW-1185">Reference proteome</keyword>
<dbReference type="EMBL" id="JABFAC010000010">
    <property type="protein sequence ID" value="MBA0626241.1"/>
    <property type="molecule type" value="Genomic_DNA"/>
</dbReference>
<dbReference type="Proteomes" id="UP000593561">
    <property type="component" value="Unassembled WGS sequence"/>
</dbReference>
<name>A0A7J8SJH9_GOSDV</name>
<organism evidence="1 2">
    <name type="scientific">Gossypium davidsonii</name>
    <name type="common">Davidson's cotton</name>
    <name type="synonym">Gossypium klotzschianum subsp. davidsonii</name>
    <dbReference type="NCBI Taxonomy" id="34287"/>
    <lineage>
        <taxon>Eukaryota</taxon>
        <taxon>Viridiplantae</taxon>
        <taxon>Streptophyta</taxon>
        <taxon>Embryophyta</taxon>
        <taxon>Tracheophyta</taxon>
        <taxon>Spermatophyta</taxon>
        <taxon>Magnoliopsida</taxon>
        <taxon>eudicotyledons</taxon>
        <taxon>Gunneridae</taxon>
        <taxon>Pentapetalae</taxon>
        <taxon>rosids</taxon>
        <taxon>malvids</taxon>
        <taxon>Malvales</taxon>
        <taxon>Malvaceae</taxon>
        <taxon>Malvoideae</taxon>
        <taxon>Gossypium</taxon>
    </lineage>
</organism>
<proteinExistence type="predicted"/>
<dbReference type="AlphaFoldDB" id="A0A7J8SJH9"/>
<gene>
    <name evidence="1" type="ORF">Godav_003941</name>
</gene>
<sequence>MFFLVEKVLLLMDGFFEMPLVGDMDKKFLMVKCKIGGT</sequence>